<feature type="coiled-coil region" evidence="1">
    <location>
        <begin position="97"/>
        <end position="152"/>
    </location>
</feature>
<organism evidence="3 4">
    <name type="scientific">Paraburkholderia graminis</name>
    <dbReference type="NCBI Taxonomy" id="60548"/>
    <lineage>
        <taxon>Bacteria</taxon>
        <taxon>Pseudomonadati</taxon>
        <taxon>Pseudomonadota</taxon>
        <taxon>Betaproteobacteria</taxon>
        <taxon>Burkholderiales</taxon>
        <taxon>Burkholderiaceae</taxon>
        <taxon>Paraburkholderia</taxon>
    </lineage>
</organism>
<sequence>MPKAKPVRTGNAASLVEHKARSVKATREQLELALARILEGKPKRVQPGASASALSVAKEAQVDRSTLYRYHPDFLDKLKRATNSTADKLLESKRGELSRTQARAREYRNIAEDLHAEMEAVARNNYALSHRVQELEDLLRQRDAVIADLQERVRDGGKVVRVHPAVTQPEQRRR</sequence>
<dbReference type="AlphaFoldDB" id="A0ABD5CS82"/>
<dbReference type="EMBL" id="JAVIZN010000003">
    <property type="protein sequence ID" value="MDR6208196.1"/>
    <property type="molecule type" value="Genomic_DNA"/>
</dbReference>
<feature type="region of interest" description="Disordered" evidence="2">
    <location>
        <begin position="1"/>
        <end position="21"/>
    </location>
</feature>
<evidence type="ECO:0000313" key="4">
    <source>
        <dbReference type="Proteomes" id="UP001245184"/>
    </source>
</evidence>
<comment type="caution">
    <text evidence="3">The sequence shown here is derived from an EMBL/GenBank/DDBJ whole genome shotgun (WGS) entry which is preliminary data.</text>
</comment>
<evidence type="ECO:0000256" key="1">
    <source>
        <dbReference type="SAM" id="Coils"/>
    </source>
</evidence>
<name>A0ABD5CS82_9BURK</name>
<proteinExistence type="predicted"/>
<keyword evidence="1" id="KW-0175">Coiled coil</keyword>
<dbReference type="Proteomes" id="UP001245184">
    <property type="component" value="Unassembled WGS sequence"/>
</dbReference>
<protein>
    <submittedName>
        <fullName evidence="3">AcrR family transcriptional regulator</fullName>
    </submittedName>
</protein>
<dbReference type="RefSeq" id="WP_310035668.1">
    <property type="nucleotide sequence ID" value="NZ_JAVIZN010000003.1"/>
</dbReference>
<reference evidence="3 4" key="1">
    <citation type="submission" date="2023-08" db="EMBL/GenBank/DDBJ databases">
        <title>Genome sequencing of plant associated microbes to promote plant fitness in Sorghum bicolor and Oryza sativa.</title>
        <authorList>
            <person name="Coleman-Derr D."/>
        </authorList>
    </citation>
    <scope>NUCLEOTIDE SEQUENCE [LARGE SCALE GENOMIC DNA]</scope>
    <source>
        <strain evidence="3 4">SLBN-33</strain>
    </source>
</reference>
<evidence type="ECO:0000313" key="3">
    <source>
        <dbReference type="EMBL" id="MDR6208196.1"/>
    </source>
</evidence>
<accession>A0ABD5CS82</accession>
<gene>
    <name evidence="3" type="ORF">QF025_006997</name>
</gene>
<evidence type="ECO:0000256" key="2">
    <source>
        <dbReference type="SAM" id="MobiDB-lite"/>
    </source>
</evidence>